<feature type="domain" description="Fe2OG dioxygenase" evidence="4">
    <location>
        <begin position="184"/>
        <end position="286"/>
    </location>
</feature>
<accession>V4TQ60</accession>
<dbReference type="InterPro" id="IPR005123">
    <property type="entry name" value="Oxoglu/Fe-dep_dioxygenase_dom"/>
</dbReference>
<dbReference type="PANTHER" id="PTHR47991">
    <property type="entry name" value="OXOGLUTARATE/IRON-DEPENDENT DIOXYGENASE"/>
    <property type="match status" value="1"/>
</dbReference>
<dbReference type="Proteomes" id="UP000030687">
    <property type="component" value="Unassembled WGS sequence"/>
</dbReference>
<keyword evidence="1 3" id="KW-0479">Metal-binding</keyword>
<name>V4TQ60_CITCL</name>
<dbReference type="SUPFAM" id="SSF51197">
    <property type="entry name" value="Clavaminate synthase-like"/>
    <property type="match status" value="1"/>
</dbReference>
<comment type="similarity">
    <text evidence="3">Belongs to the iron/ascorbate-dependent oxidoreductase family.</text>
</comment>
<dbReference type="KEGG" id="cic:CICLE_v10024371mg"/>
<dbReference type="EMBL" id="KI536661">
    <property type="protein sequence ID" value="ESR55572.1"/>
    <property type="molecule type" value="Genomic_DNA"/>
</dbReference>
<dbReference type="Gene3D" id="2.60.120.330">
    <property type="entry name" value="B-lactam Antibiotic, Isopenicillin N Synthase, Chain"/>
    <property type="match status" value="1"/>
</dbReference>
<evidence type="ECO:0000313" key="5">
    <source>
        <dbReference type="EMBL" id="ESR55572.1"/>
    </source>
</evidence>
<dbReference type="STRING" id="85681.V4TQ60"/>
<dbReference type="PROSITE" id="PS51471">
    <property type="entry name" value="FE2OG_OXY"/>
    <property type="match status" value="1"/>
</dbReference>
<feature type="non-terminal residue" evidence="5">
    <location>
        <position position="1"/>
    </location>
</feature>
<protein>
    <recommendedName>
        <fullName evidence="4">Fe2OG dioxygenase domain-containing protein</fullName>
    </recommendedName>
</protein>
<evidence type="ECO:0000256" key="1">
    <source>
        <dbReference type="ARBA" id="ARBA00022723"/>
    </source>
</evidence>
<proteinExistence type="inferred from homology"/>
<evidence type="ECO:0000256" key="3">
    <source>
        <dbReference type="RuleBase" id="RU003682"/>
    </source>
</evidence>
<keyword evidence="2 3" id="KW-0408">Iron</keyword>
<keyword evidence="3" id="KW-0560">Oxidoreductase</keyword>
<dbReference type="InterPro" id="IPR044861">
    <property type="entry name" value="IPNS-like_FE2OG_OXY"/>
</dbReference>
<evidence type="ECO:0000313" key="6">
    <source>
        <dbReference type="Proteomes" id="UP000030687"/>
    </source>
</evidence>
<evidence type="ECO:0000259" key="4">
    <source>
        <dbReference type="PROSITE" id="PS51471"/>
    </source>
</evidence>
<keyword evidence="6" id="KW-1185">Reference proteome</keyword>
<sequence>KAKFGGSLPVPCVQELAKNPMLAIPPRYIRPGQDLTTISDNNLDSRAPLRLQRMGFFLGKLLCQVIIILLLKDLLGMRPHLVNTTVCPILLLERRYLQIANYIHNQLSYTCREAPKFVFFHLDMLGFGQACVISEEQKVDWIDIFFMTTLPIHLRKPHLFPKLPLYPSVLNIKDEELREYFENGFQSMGMNYYPPCPQPEKVVGLTTHSDDSVLTILLEINEVEGLQIKKDGKWIPVTPFPNAFVVNIGVVLEIVTNGTYRSIEHRVIVNSIQGRLSIGTVYLVIYDGEMYPTSNLVSENNPLLFKRVTVEEYFRNLCARKLRGKSPLDALRIEHVQD</sequence>
<evidence type="ECO:0000256" key="2">
    <source>
        <dbReference type="ARBA" id="ARBA00023004"/>
    </source>
</evidence>
<dbReference type="InterPro" id="IPR027443">
    <property type="entry name" value="IPNS-like_sf"/>
</dbReference>
<dbReference type="eggNOG" id="KOG0143">
    <property type="taxonomic scope" value="Eukaryota"/>
</dbReference>
<dbReference type="GO" id="GO:0016491">
    <property type="term" value="F:oxidoreductase activity"/>
    <property type="evidence" value="ECO:0007669"/>
    <property type="project" value="UniProtKB-KW"/>
</dbReference>
<reference evidence="5 6" key="1">
    <citation type="submission" date="2013-10" db="EMBL/GenBank/DDBJ databases">
        <authorList>
            <consortium name="International Citrus Genome Consortium"/>
            <person name="Jenkins J."/>
            <person name="Schmutz J."/>
            <person name="Prochnik S."/>
            <person name="Rokhsar D."/>
            <person name="Gmitter F."/>
            <person name="Ollitrault P."/>
            <person name="Machado M."/>
            <person name="Talon M."/>
            <person name="Wincker P."/>
            <person name="Jaillon O."/>
            <person name="Morgante M."/>
        </authorList>
    </citation>
    <scope>NUCLEOTIDE SEQUENCE</scope>
    <source>
        <strain evidence="6">cv. Clemenules</strain>
    </source>
</reference>
<organism evidence="5 6">
    <name type="scientific">Citrus clementina</name>
    <name type="common">Clementine</name>
    <name type="synonym">Citrus deliciosa x Citrus sinensis</name>
    <dbReference type="NCBI Taxonomy" id="85681"/>
    <lineage>
        <taxon>Eukaryota</taxon>
        <taxon>Viridiplantae</taxon>
        <taxon>Streptophyta</taxon>
        <taxon>Embryophyta</taxon>
        <taxon>Tracheophyta</taxon>
        <taxon>Spermatophyta</taxon>
        <taxon>Magnoliopsida</taxon>
        <taxon>eudicotyledons</taxon>
        <taxon>Gunneridae</taxon>
        <taxon>Pentapetalae</taxon>
        <taxon>rosids</taxon>
        <taxon>malvids</taxon>
        <taxon>Sapindales</taxon>
        <taxon>Rutaceae</taxon>
        <taxon>Aurantioideae</taxon>
        <taxon>Citrus</taxon>
    </lineage>
</organism>
<dbReference type="InParanoid" id="V4TQ60"/>
<dbReference type="InterPro" id="IPR050295">
    <property type="entry name" value="Plant_2OG-oxidoreductases"/>
</dbReference>
<dbReference type="Pfam" id="PF03171">
    <property type="entry name" value="2OG-FeII_Oxy"/>
    <property type="match status" value="1"/>
</dbReference>
<dbReference type="GO" id="GO:0046872">
    <property type="term" value="F:metal ion binding"/>
    <property type="evidence" value="ECO:0007669"/>
    <property type="project" value="UniProtKB-KW"/>
</dbReference>
<gene>
    <name evidence="5" type="ORF">CICLE_v10024371mg</name>
</gene>
<dbReference type="AlphaFoldDB" id="V4TQ60"/>
<dbReference type="Gramene" id="ESR55572">
    <property type="protein sequence ID" value="ESR55572"/>
    <property type="gene ID" value="CICLE_v10024371mg"/>
</dbReference>